<dbReference type="Gene3D" id="3.40.50.10810">
    <property type="entry name" value="Tandem AAA-ATPase domain"/>
    <property type="match status" value="1"/>
</dbReference>
<accession>A0A835DW99</accession>
<dbReference type="GO" id="GO:0005524">
    <property type="term" value="F:ATP binding"/>
    <property type="evidence" value="ECO:0007669"/>
    <property type="project" value="UniProtKB-KW"/>
</dbReference>
<feature type="domain" description="SNF2 N-terminal" evidence="5">
    <location>
        <begin position="280"/>
        <end position="450"/>
    </location>
</feature>
<protein>
    <recommendedName>
        <fullName evidence="5">SNF2 N-terminal domain-containing protein</fullName>
    </recommendedName>
</protein>
<dbReference type="PANTHER" id="PTHR45626:SF3">
    <property type="entry name" value="OS04G0629300 PROTEIN"/>
    <property type="match status" value="1"/>
</dbReference>
<evidence type="ECO:0000259" key="5">
    <source>
        <dbReference type="Pfam" id="PF00176"/>
    </source>
</evidence>
<keyword evidence="7" id="KW-1185">Reference proteome</keyword>
<dbReference type="InterPro" id="IPR038718">
    <property type="entry name" value="SNF2-like_sf"/>
</dbReference>
<dbReference type="GO" id="GO:0005634">
    <property type="term" value="C:nucleus"/>
    <property type="evidence" value="ECO:0007669"/>
    <property type="project" value="TreeGrafter"/>
</dbReference>
<feature type="region of interest" description="Disordered" evidence="4">
    <location>
        <begin position="333"/>
        <end position="386"/>
    </location>
</feature>
<comment type="caution">
    <text evidence="6">The sequence shown here is derived from an EMBL/GenBank/DDBJ whole genome shotgun (WGS) entry which is preliminary data.</text>
</comment>
<name>A0A835DW99_9POAL</name>
<dbReference type="EMBL" id="JACEFO010002685">
    <property type="protein sequence ID" value="KAF8651261.1"/>
    <property type="molecule type" value="Genomic_DNA"/>
</dbReference>
<proteinExistence type="predicted"/>
<organism evidence="6 7">
    <name type="scientific">Digitaria exilis</name>
    <dbReference type="NCBI Taxonomy" id="1010633"/>
    <lineage>
        <taxon>Eukaryota</taxon>
        <taxon>Viridiplantae</taxon>
        <taxon>Streptophyta</taxon>
        <taxon>Embryophyta</taxon>
        <taxon>Tracheophyta</taxon>
        <taxon>Spermatophyta</taxon>
        <taxon>Magnoliopsida</taxon>
        <taxon>Liliopsida</taxon>
        <taxon>Poales</taxon>
        <taxon>Poaceae</taxon>
        <taxon>PACMAD clade</taxon>
        <taxon>Panicoideae</taxon>
        <taxon>Panicodae</taxon>
        <taxon>Paniceae</taxon>
        <taxon>Anthephorinae</taxon>
        <taxon>Digitaria</taxon>
    </lineage>
</organism>
<sequence length="946" mass="105711">MDIVDLSSDSEEGIIYLSSDSEDNNKFYSCREDDTDYEDPVSPFHLSLGPLSTAPDQNSVEQPADWEYDDWREIAKREYDDWHEIAKKEYDDWFSRRKASSSYSPVENRSTNEMSSGVSNDIKRVLPLSITYGSSVKSEHIYAPNGGHEYPRSFANGSFSPQSFALNQSSLGDNRIKEEATMKFSGFQRNTGNGNGMSSSTMATDDVFVYGGPRSHRIFPPPTPSGTSVDAAKVDNDVERRLFGLNERAVYEEALKHISQEKGEVDLPKGVMTVSLLKHQGLGKTISTIALIQKERLKQSQFMTSGSYGTISVPNIDDNDVVIVMDKKEVKAEPLNKQDDSTRSHVSSSLQLCDRQSVAATDSAEQRKKTRMRSSASTLRSKTRPAAGTLVVSPASVLRQWANELSVKVTEGAKLSVLVYHGGSRTKDPNELAKYDVVVTTYMTVANEVPKDNSDDEKKDKTLIDGEPILKLPPKTIQLSKIDFTPEERAFYLTLEEGSRQKFKAYDAAGTIKENYANILVLLLRLRQACDHPLLLKGQESDLIDNDSIERAKQFPKETVTNLLEKLERVNRACLEMEPVAANWCRTGNREPDMVVPGIMEIFDLSSSEDEGIVDLCSDGEDSTHMCSESEEDHDYRDLGNRFHRQPLHYLGSTRSSDSSSGDEPIILDAEGFISVRQASSYRPAQNILATENMSKLIRKGFPRRPVPSMTSLISQEKGEEDLPEGVLSVSLLKHQGLGKTISTIALIQKERLQQSRFMTNDSERDISTDEDDGEVLVTGKKERQAHASQSRALKAQPKKKTRGSSPTSTLRPTSRPAAGTLVVCPASVLKQWANELSGRSKEYMQKNYVHILALLSQLRQACNHPFLLKEKQSFDHSLGLAKQLPVEIATNVLENIERGAAKCTITKCRVSKQLPWNNFYLTYSRYYCALAFCDRAMARFSLRRG</sequence>
<dbReference type="GO" id="GO:0008094">
    <property type="term" value="F:ATP-dependent activity, acting on DNA"/>
    <property type="evidence" value="ECO:0007669"/>
    <property type="project" value="TreeGrafter"/>
</dbReference>
<dbReference type="GO" id="GO:0006281">
    <property type="term" value="P:DNA repair"/>
    <property type="evidence" value="ECO:0007669"/>
    <property type="project" value="TreeGrafter"/>
</dbReference>
<dbReference type="PANTHER" id="PTHR45626">
    <property type="entry name" value="TRANSCRIPTION TERMINATION FACTOR 2-RELATED"/>
    <property type="match status" value="1"/>
</dbReference>
<dbReference type="InterPro" id="IPR050628">
    <property type="entry name" value="SNF2_RAD54_helicase_TF"/>
</dbReference>
<dbReference type="OrthoDB" id="448448at2759"/>
<evidence type="ECO:0000313" key="6">
    <source>
        <dbReference type="EMBL" id="KAF8651261.1"/>
    </source>
</evidence>
<evidence type="ECO:0000256" key="3">
    <source>
        <dbReference type="ARBA" id="ARBA00022840"/>
    </source>
</evidence>
<feature type="domain" description="SNF2 N-terminal" evidence="5">
    <location>
        <begin position="735"/>
        <end position="837"/>
    </location>
</feature>
<dbReference type="SUPFAM" id="SSF52540">
    <property type="entry name" value="P-loop containing nucleoside triphosphate hydrolases"/>
    <property type="match status" value="2"/>
</dbReference>
<dbReference type="AlphaFoldDB" id="A0A835DW99"/>
<evidence type="ECO:0000256" key="1">
    <source>
        <dbReference type="ARBA" id="ARBA00022741"/>
    </source>
</evidence>
<evidence type="ECO:0000256" key="4">
    <source>
        <dbReference type="SAM" id="MobiDB-lite"/>
    </source>
</evidence>
<evidence type="ECO:0000313" key="7">
    <source>
        <dbReference type="Proteomes" id="UP000636709"/>
    </source>
</evidence>
<reference evidence="6" key="1">
    <citation type="submission" date="2020-07" db="EMBL/GenBank/DDBJ databases">
        <title>Genome sequence and genetic diversity analysis of an under-domesticated orphan crop, white fonio (Digitaria exilis).</title>
        <authorList>
            <person name="Bennetzen J.L."/>
            <person name="Chen S."/>
            <person name="Ma X."/>
            <person name="Wang X."/>
            <person name="Yssel A.E.J."/>
            <person name="Chaluvadi S.R."/>
            <person name="Johnson M."/>
            <person name="Gangashetty P."/>
            <person name="Hamidou F."/>
            <person name="Sanogo M.D."/>
            <person name="Zwaenepoel A."/>
            <person name="Wallace J."/>
            <person name="Van De Peer Y."/>
            <person name="Van Deynze A."/>
        </authorList>
    </citation>
    <scope>NUCLEOTIDE SEQUENCE</scope>
    <source>
        <tissue evidence="6">Leaves</tissue>
    </source>
</reference>
<dbReference type="Proteomes" id="UP000636709">
    <property type="component" value="Unassembled WGS sequence"/>
</dbReference>
<evidence type="ECO:0000256" key="2">
    <source>
        <dbReference type="ARBA" id="ARBA00022801"/>
    </source>
</evidence>
<dbReference type="InterPro" id="IPR027417">
    <property type="entry name" value="P-loop_NTPase"/>
</dbReference>
<dbReference type="Gene3D" id="3.40.50.300">
    <property type="entry name" value="P-loop containing nucleotide triphosphate hydrolases"/>
    <property type="match status" value="1"/>
</dbReference>
<keyword evidence="3" id="KW-0067">ATP-binding</keyword>
<gene>
    <name evidence="6" type="ORF">HU200_063511</name>
</gene>
<dbReference type="InterPro" id="IPR000330">
    <property type="entry name" value="SNF2_N"/>
</dbReference>
<keyword evidence="2" id="KW-0378">Hydrolase</keyword>
<dbReference type="GO" id="GO:0016787">
    <property type="term" value="F:hydrolase activity"/>
    <property type="evidence" value="ECO:0007669"/>
    <property type="project" value="UniProtKB-KW"/>
</dbReference>
<feature type="region of interest" description="Disordered" evidence="4">
    <location>
        <begin position="782"/>
        <end position="817"/>
    </location>
</feature>
<keyword evidence="1" id="KW-0547">Nucleotide-binding</keyword>
<dbReference type="Pfam" id="PF00176">
    <property type="entry name" value="SNF2-rel_dom"/>
    <property type="match status" value="2"/>
</dbReference>
<feature type="compositionally biased region" description="Basic and acidic residues" evidence="4">
    <location>
        <begin position="333"/>
        <end position="343"/>
    </location>
</feature>
<feature type="compositionally biased region" description="Low complexity" evidence="4">
    <location>
        <begin position="804"/>
        <end position="817"/>
    </location>
</feature>